<name>A0A9K3KIE7_9STRA</name>
<comment type="caution">
    <text evidence="2">The sequence shown here is derived from an EMBL/GenBank/DDBJ whole genome shotgun (WGS) entry which is preliminary data.</text>
</comment>
<dbReference type="OrthoDB" id="48123at2759"/>
<dbReference type="CDD" id="cd14809">
    <property type="entry name" value="bZIP_AUREO-like"/>
    <property type="match status" value="1"/>
</dbReference>
<feature type="compositionally biased region" description="Polar residues" evidence="1">
    <location>
        <begin position="341"/>
        <end position="350"/>
    </location>
</feature>
<reference evidence="2" key="1">
    <citation type="journal article" date="2021" name="Sci. Rep.">
        <title>Diploid genomic architecture of Nitzschia inconspicua, an elite biomass production diatom.</title>
        <authorList>
            <person name="Oliver A."/>
            <person name="Podell S."/>
            <person name="Pinowska A."/>
            <person name="Traller J.C."/>
            <person name="Smith S.R."/>
            <person name="McClure R."/>
            <person name="Beliaev A."/>
            <person name="Bohutskyi P."/>
            <person name="Hill E.A."/>
            <person name="Rabines A."/>
            <person name="Zheng H."/>
            <person name="Allen L.Z."/>
            <person name="Kuo A."/>
            <person name="Grigoriev I.V."/>
            <person name="Allen A.E."/>
            <person name="Hazlebeck D."/>
            <person name="Allen E.E."/>
        </authorList>
    </citation>
    <scope>NUCLEOTIDE SEQUENCE</scope>
    <source>
        <strain evidence="2">Hildebrandi</strain>
    </source>
</reference>
<evidence type="ECO:0000256" key="1">
    <source>
        <dbReference type="SAM" id="MobiDB-lite"/>
    </source>
</evidence>
<reference evidence="2" key="2">
    <citation type="submission" date="2021-04" db="EMBL/GenBank/DDBJ databases">
        <authorList>
            <person name="Podell S."/>
        </authorList>
    </citation>
    <scope>NUCLEOTIDE SEQUENCE</scope>
    <source>
        <strain evidence="2">Hildebrandi</strain>
    </source>
</reference>
<feature type="region of interest" description="Disordered" evidence="1">
    <location>
        <begin position="616"/>
        <end position="651"/>
    </location>
</feature>
<proteinExistence type="predicted"/>
<evidence type="ECO:0000313" key="3">
    <source>
        <dbReference type="Proteomes" id="UP000693970"/>
    </source>
</evidence>
<dbReference type="Proteomes" id="UP000693970">
    <property type="component" value="Unassembled WGS sequence"/>
</dbReference>
<feature type="region of interest" description="Disordered" evidence="1">
    <location>
        <begin position="341"/>
        <end position="379"/>
    </location>
</feature>
<evidence type="ECO:0000313" key="2">
    <source>
        <dbReference type="EMBL" id="KAG7344285.1"/>
    </source>
</evidence>
<organism evidence="2 3">
    <name type="scientific">Nitzschia inconspicua</name>
    <dbReference type="NCBI Taxonomy" id="303405"/>
    <lineage>
        <taxon>Eukaryota</taxon>
        <taxon>Sar</taxon>
        <taxon>Stramenopiles</taxon>
        <taxon>Ochrophyta</taxon>
        <taxon>Bacillariophyta</taxon>
        <taxon>Bacillariophyceae</taxon>
        <taxon>Bacillariophycidae</taxon>
        <taxon>Bacillariales</taxon>
        <taxon>Bacillariaceae</taxon>
        <taxon>Nitzschia</taxon>
    </lineage>
</organism>
<protein>
    <recommendedName>
        <fullName evidence="4">BZIP domain-containing protein</fullName>
    </recommendedName>
</protein>
<evidence type="ECO:0008006" key="4">
    <source>
        <dbReference type="Google" id="ProtNLM"/>
    </source>
</evidence>
<feature type="region of interest" description="Disordered" evidence="1">
    <location>
        <begin position="145"/>
        <end position="204"/>
    </location>
</feature>
<gene>
    <name evidence="2" type="ORF">IV203_022293</name>
</gene>
<feature type="region of interest" description="Disordered" evidence="1">
    <location>
        <begin position="1"/>
        <end position="20"/>
    </location>
</feature>
<accession>A0A9K3KIE7</accession>
<dbReference type="AlphaFoldDB" id="A0A9K3KIE7"/>
<feature type="compositionally biased region" description="Basic and acidic residues" evidence="1">
    <location>
        <begin position="638"/>
        <end position="651"/>
    </location>
</feature>
<feature type="region of interest" description="Disordered" evidence="1">
    <location>
        <begin position="297"/>
        <end position="319"/>
    </location>
</feature>
<dbReference type="EMBL" id="JAGRRH010000023">
    <property type="protein sequence ID" value="KAG7344285.1"/>
    <property type="molecule type" value="Genomic_DNA"/>
</dbReference>
<sequence length="651" mass="68777">MSPTIEWSQVESSMQDISPTSDLFDGDILGDELMDIYNAAVVGGGDDDAMHEIPALLGPQAENGVDETEDVYGTHPAAQVADAVAAMDDGFGAFRPSTSFNDLSNLYESKCIAPSSAAAPGTAPSQPLAPVVSCVSIAQAPAPIAPAAPSATKRKSISSGAPPAKRRNSSAGKKNGSVAPKKKVAGSPKANLAKGSKNDTPDPLKADLIPAPVISTSIKAVAPVKPVANGVSAAPPVVTPAATDIAPAPSQHQPAVANSEGSPPSIVTASVTSTTHTEADFKNVAQAAVSNLIMNVTNGQNEPTKPSSEPSTENVDTSTDHVKALTGSNWVSICAGSDSSITSNQACNDKQNNRSRRQNLTPDERARQNRDRNREHARNTRLRKKAYVEELKRTLTALVAQRDASELEKRHTSQRELEQREVRFRVTEEFLKLRGRNEANPARWAAILEDNFTLTLPLTDFRNMVHSGESEQKFEQVLTGVSEVMSDSNLCSAFLQGLGKGHNGISLAYNCDRKNFFMDNCIAMLEFTASSHGAMQQGAVSELVVKGNVRAKFSPASNKLISVIMTFDTGAIVSQVNQIMSASVHDMDAAVEAAQVAANEADAILDSLQMPHIAPSSIPSKINVVPPSSGSTTGSSICEKEESSDGSDKEE</sequence>
<feature type="compositionally biased region" description="Polar residues" evidence="1">
    <location>
        <begin position="297"/>
        <end position="317"/>
    </location>
</feature>
<keyword evidence="3" id="KW-1185">Reference proteome</keyword>
<feature type="compositionally biased region" description="Basic and acidic residues" evidence="1">
    <location>
        <begin position="362"/>
        <end position="378"/>
    </location>
</feature>
<feature type="compositionally biased region" description="Low complexity" evidence="1">
    <location>
        <begin position="624"/>
        <end position="636"/>
    </location>
</feature>